<dbReference type="RefSeq" id="WP_131975062.1">
    <property type="nucleotide sequence ID" value="NZ_SLYB01000003.1"/>
</dbReference>
<gene>
    <name evidence="3" type="ORF">EDC44_103120</name>
</gene>
<feature type="transmembrane region" description="Helical" evidence="2">
    <location>
        <begin position="71"/>
        <end position="92"/>
    </location>
</feature>
<comment type="caution">
    <text evidence="3">The sequence shown here is derived from an EMBL/GenBank/DDBJ whole genome shotgun (WGS) entry which is preliminary data.</text>
</comment>
<name>A0A4R2T5S6_9PAST</name>
<evidence type="ECO:0000313" key="4">
    <source>
        <dbReference type="Proteomes" id="UP000295763"/>
    </source>
</evidence>
<dbReference type="Proteomes" id="UP000295763">
    <property type="component" value="Unassembled WGS sequence"/>
</dbReference>
<dbReference type="InterPro" id="IPR004679">
    <property type="entry name" value="2-OHcarboxylate_transport"/>
</dbReference>
<sequence>MDISTSEIKTENIWTKKFYGFPVWFLAVALAIIYISIFFGWLPAENLVSVITVMFAVGLLLYEIGERLPIWNAYIGGGPVMAFFGAAVLEYYNIIPLKYTEQITFFYDDFGFQNLFISLLIVSAVLTVNRKQLIKAFSGYIPTIFGGLILAGVFGLLGAMICGIDVTKIITHYVLPIMGGGNGAGAIPISEMWEASTGQSKEEFYSVAFAILNIANNFAILGAVLLNSLGAKFPKLTGNGELLRNPDKYVTDSEKKEKPSFKLGPYEIAGGLLLTCGLFTLARLFSDVILPNIGSITLHMYAYLVVITAILNLSNIVSDELKQGAKQASAFFTKPLMCMCMCGIGIAFTNLADFLEVLQWQTFVVSAFIVLGAALGAGLVGYMVGFNFVEAAMTAGLCMADRGGSGDLQVLSAGKRLDLMTYAQISSRIGGAIVLLLSSIVFGLIA</sequence>
<feature type="transmembrane region" description="Helical" evidence="2">
    <location>
        <begin position="329"/>
        <end position="348"/>
    </location>
</feature>
<comment type="similarity">
    <text evidence="1">Belongs to the 2-hydroxycarboxylate transporter (2-HCT) (TC 2.A.24) family.</text>
</comment>
<dbReference type="PANTHER" id="PTHR40033:SF1">
    <property type="entry name" value="CITRATE-SODIUM SYMPORTER"/>
    <property type="match status" value="1"/>
</dbReference>
<feature type="transmembrane region" description="Helical" evidence="2">
    <location>
        <begin position="140"/>
        <end position="161"/>
    </location>
</feature>
<feature type="transmembrane region" description="Helical" evidence="2">
    <location>
        <begin position="266"/>
        <end position="286"/>
    </location>
</feature>
<feature type="transmembrane region" description="Helical" evidence="2">
    <location>
        <begin position="112"/>
        <end position="128"/>
    </location>
</feature>
<keyword evidence="1" id="KW-0813">Transport</keyword>
<proteinExistence type="inferred from homology"/>
<feature type="transmembrane region" description="Helical" evidence="2">
    <location>
        <begin position="298"/>
        <end position="317"/>
    </location>
</feature>
<feature type="transmembrane region" description="Helical" evidence="2">
    <location>
        <begin position="47"/>
        <end position="64"/>
    </location>
</feature>
<evidence type="ECO:0000256" key="1">
    <source>
        <dbReference type="PIRNR" id="PIRNR005348"/>
    </source>
</evidence>
<keyword evidence="2" id="KW-1133">Transmembrane helix</keyword>
<reference evidence="3 4" key="1">
    <citation type="submission" date="2019-03" db="EMBL/GenBank/DDBJ databases">
        <title>Genomic Encyclopedia of Type Strains, Phase IV (KMG-IV): sequencing the most valuable type-strain genomes for metagenomic binning, comparative biology and taxonomic classification.</title>
        <authorList>
            <person name="Goeker M."/>
        </authorList>
    </citation>
    <scope>NUCLEOTIDE SEQUENCE [LARGE SCALE GENOMIC DNA]</scope>
    <source>
        <strain evidence="3 4">DSM 28404</strain>
    </source>
</reference>
<dbReference type="AlphaFoldDB" id="A0A4R2T5S6"/>
<dbReference type="PIRSF" id="PIRSF005348">
    <property type="entry name" value="YxkH"/>
    <property type="match status" value="1"/>
</dbReference>
<accession>A0A4R2T5S6</accession>
<dbReference type="GO" id="GO:0005886">
    <property type="term" value="C:plasma membrane"/>
    <property type="evidence" value="ECO:0007669"/>
    <property type="project" value="UniProtKB-UniRule"/>
</dbReference>
<keyword evidence="4" id="KW-1185">Reference proteome</keyword>
<keyword evidence="1" id="KW-0769">Symport</keyword>
<protein>
    <submittedName>
        <fullName evidence="3">Na+/citrate or Na+/malate symporter</fullName>
    </submittedName>
</protein>
<evidence type="ECO:0000313" key="3">
    <source>
        <dbReference type="EMBL" id="TCP96921.1"/>
    </source>
</evidence>
<feature type="transmembrane region" description="Helical" evidence="2">
    <location>
        <begin position="360"/>
        <end position="384"/>
    </location>
</feature>
<dbReference type="Pfam" id="PF03390">
    <property type="entry name" value="2HCT"/>
    <property type="match status" value="1"/>
</dbReference>
<dbReference type="PANTHER" id="PTHR40033">
    <property type="entry name" value="NA(+)-MALATE SYMPORTER"/>
    <property type="match status" value="1"/>
</dbReference>
<dbReference type="OrthoDB" id="8584824at2"/>
<feature type="transmembrane region" description="Helical" evidence="2">
    <location>
        <begin position="21"/>
        <end position="41"/>
    </location>
</feature>
<dbReference type="EMBL" id="SLYB01000003">
    <property type="protein sequence ID" value="TCP96921.1"/>
    <property type="molecule type" value="Genomic_DNA"/>
</dbReference>
<keyword evidence="2" id="KW-0812">Transmembrane</keyword>
<dbReference type="GO" id="GO:0008514">
    <property type="term" value="F:organic anion transmembrane transporter activity"/>
    <property type="evidence" value="ECO:0007669"/>
    <property type="project" value="InterPro"/>
</dbReference>
<dbReference type="GO" id="GO:0015293">
    <property type="term" value="F:symporter activity"/>
    <property type="evidence" value="ECO:0007669"/>
    <property type="project" value="UniProtKB-UniRule"/>
</dbReference>
<evidence type="ECO:0000256" key="2">
    <source>
        <dbReference type="SAM" id="Phobius"/>
    </source>
</evidence>
<keyword evidence="1 2" id="KW-0472">Membrane</keyword>
<organism evidence="3 4">
    <name type="scientific">Cricetibacter osteomyelitidis</name>
    <dbReference type="NCBI Taxonomy" id="1521931"/>
    <lineage>
        <taxon>Bacteria</taxon>
        <taxon>Pseudomonadati</taxon>
        <taxon>Pseudomonadota</taxon>
        <taxon>Gammaproteobacteria</taxon>
        <taxon>Pasteurellales</taxon>
        <taxon>Pasteurellaceae</taxon>
        <taxon>Cricetibacter</taxon>
    </lineage>
</organism>
<feature type="transmembrane region" description="Helical" evidence="2">
    <location>
        <begin position="425"/>
        <end position="445"/>
    </location>
</feature>
<feature type="transmembrane region" description="Helical" evidence="2">
    <location>
        <begin position="204"/>
        <end position="226"/>
    </location>
</feature>